<sequence>MSLASTSAPLSVAQARADSIGYLALVYADKRLPLQVRQSAAGHYIGTADDDGPVSRESVEYFRSHHAAGHALATGRWQQRLHP</sequence>
<keyword evidence="2" id="KW-1185">Reference proteome</keyword>
<evidence type="ECO:0000313" key="2">
    <source>
        <dbReference type="Proteomes" id="UP000278006"/>
    </source>
</evidence>
<proteinExistence type="predicted"/>
<accession>A0A3M6QUV7</accession>
<gene>
    <name evidence="1" type="ORF">D8I35_09960</name>
</gene>
<dbReference type="OrthoDB" id="8563547at2"/>
<dbReference type="EMBL" id="RDQO01000002">
    <property type="protein sequence ID" value="RMX06810.1"/>
    <property type="molecule type" value="Genomic_DNA"/>
</dbReference>
<dbReference type="AlphaFoldDB" id="A0A3M6QUV7"/>
<reference evidence="1 2" key="1">
    <citation type="submission" date="2018-10" db="EMBL/GenBank/DDBJ databases">
        <title>Draft genome of Cortibacter populi DSM10536.</title>
        <authorList>
            <person name="Bernier A.-M."/>
            <person name="Bernard K."/>
        </authorList>
    </citation>
    <scope>NUCLEOTIDE SEQUENCE [LARGE SCALE GENOMIC DNA]</scope>
    <source>
        <strain evidence="1 2">DSM 105136</strain>
    </source>
</reference>
<name>A0A3M6QUV7_9BURK</name>
<dbReference type="RefSeq" id="WP_122228758.1">
    <property type="nucleotide sequence ID" value="NZ_RDQO01000002.1"/>
</dbReference>
<dbReference type="Proteomes" id="UP000278006">
    <property type="component" value="Unassembled WGS sequence"/>
</dbReference>
<protein>
    <submittedName>
        <fullName evidence="1">Uncharacterized protein</fullName>
    </submittedName>
</protein>
<organism evidence="1 2">
    <name type="scientific">Corticibacter populi</name>
    <dbReference type="NCBI Taxonomy" id="1550736"/>
    <lineage>
        <taxon>Bacteria</taxon>
        <taxon>Pseudomonadati</taxon>
        <taxon>Pseudomonadota</taxon>
        <taxon>Betaproteobacteria</taxon>
        <taxon>Burkholderiales</taxon>
        <taxon>Comamonadaceae</taxon>
        <taxon>Corticibacter</taxon>
    </lineage>
</organism>
<comment type="caution">
    <text evidence="1">The sequence shown here is derived from an EMBL/GenBank/DDBJ whole genome shotgun (WGS) entry which is preliminary data.</text>
</comment>
<evidence type="ECO:0000313" key="1">
    <source>
        <dbReference type="EMBL" id="RMX06810.1"/>
    </source>
</evidence>